<dbReference type="EMBL" id="QVFU01000029">
    <property type="protein sequence ID" value="RFS44480.1"/>
    <property type="molecule type" value="Genomic_DNA"/>
</dbReference>
<gene>
    <name evidence="5" type="ORF">D0Q02_22060</name>
</gene>
<dbReference type="SUPFAM" id="SSF56300">
    <property type="entry name" value="Metallo-dependent phosphatases"/>
    <property type="match status" value="1"/>
</dbReference>
<dbReference type="SUPFAM" id="SSF56219">
    <property type="entry name" value="DNase I-like"/>
    <property type="match status" value="1"/>
</dbReference>
<dbReference type="PROSITE" id="PS51841">
    <property type="entry name" value="LTD"/>
    <property type="match status" value="1"/>
</dbReference>
<dbReference type="InterPro" id="IPR006179">
    <property type="entry name" value="5_nucleotidase/apyrase"/>
</dbReference>
<evidence type="ECO:0000259" key="4">
    <source>
        <dbReference type="PROSITE" id="PS51841"/>
    </source>
</evidence>
<evidence type="ECO:0000256" key="3">
    <source>
        <dbReference type="SAM" id="SignalP"/>
    </source>
</evidence>
<dbReference type="RefSeq" id="WP_117229932.1">
    <property type="nucleotide sequence ID" value="NZ_CP061725.1"/>
</dbReference>
<dbReference type="SUPFAM" id="SSF55816">
    <property type="entry name" value="5'-nucleotidase (syn. UDP-sugar hydrolase), C-terminal domain"/>
    <property type="match status" value="1"/>
</dbReference>
<dbReference type="Pfam" id="PF00149">
    <property type="entry name" value="Metallophos"/>
    <property type="match status" value="1"/>
</dbReference>
<protein>
    <submittedName>
        <fullName evidence="5">Multifunctional 2',3'-cyclic-nucleotide 2'-phosphodiesterase/5'-nucleotidase/3'-nucleotidase</fullName>
    </submittedName>
</protein>
<keyword evidence="6" id="KW-1185">Reference proteome</keyword>
<dbReference type="InterPro" id="IPR008334">
    <property type="entry name" value="5'-Nucleotdase_C"/>
</dbReference>
<sequence length="1393" mass="144918">MQRRRSTRLLTIPSVLVTAAALTLSSGTAALADPVPTTPFISEIHYDNVGADVGEAIEIEAPVGYDLSGWQIVLYNGANGAPYNTRTLNGNVPAAGVVVASYPADGIQNGAPDGIALVKPDGGVAEFLTYEGTFTAVGGPANGRAGVDIGVEETGSTPVGHSLQKIDGTWRPPAPDSFGARNSASGPGPDPDPDPPLGCTVTVDRTIAEVQGTGSATPLAGTRVTVEGIVTADHRTGGFNGVYVQTAGSGGERTVAAGTASDGIFVYLTTSTANHPSVAIGDRVRVSGTASEFNGLTQLTIAAKSDVQVCEQGAPLPAPVPVELPLTDDARESVESMLVAPVGQYTVSEVYNTNRFGEVVLAAGEKPAAIPTDVARPGSETAVQLAADNKARRLLVDDGKTTNLATAGLIPPYVSPAHPLRVGDSVEAFGPSVLSYAFNEWRLQPTSPVDADTPSAARTTFKPTNPRTAAPVDVGGDLRVASFNVLNYFVHFGGDARGAANEAALAKQEAKIVSAISALDADVVALQEIENSVRFNATDPQQALKRLVAALNTEDGAGTWDYVRTPTELPGAAQQDVITTAIIFKPAKAQPKGPSRSVNDESVWFNAREPIAQTFTAGPVDFTVVNNHFKSKSGAGSGDNADTGDGQGGWNGDRVRQAQALTAFVDQVKADSGTSDVLLLGDFNAYTHEDPMQVFYDKQYANLNDTGRTSYVFSGESGSLDHALASPSLAARVTGVDVWQTNAVESYAFQYDGVPSFFAPDPYRASDHNPLIVGINTGASPVDLQLLTINDFHGRLESPATANGQPVGGAAQLTGLVNQLRAQNPYTAFVSAGDNIGASTFISAIDDDNPTIDFLNQAGLTASAVGNHEFDKGMADLTERVMERSDFPILGANVYRGDSPAMPEYSVSSIGGVRVGFIGVVTEQTASLVSPDGIAGLTFREPVAEANRVAAQLKDGDPDNGEADVVVLLAHEGAATENIDSPEALANDPVFGKFTRADATIDAIFSGHTHQPYALQVPVPGTDKLRPVVQAEDYGKRLGKVTLTFDPQSKSVTASDASLVDVVGAPQDPAVAGIVAAAKVRAEELGQRKLGEITADIRRAYTDGNEDRGKESALGNFIADVQLAGTADAGRGGAQIAFMNPGGLRADLLYRTDGTVSYADAFAVQPFSNDVVTRSYTGAEIKQVLEQQWQPAGASRPVLWLGASKGFGYTYDPTAAQGSRITSMQLNGVPIDLAGTYRVTVNSFLASGGDNFTTLGGGTDQVTTGDNDLTMLTNHLATNSPVTPDTTPRSAVGQGDPDWDVTVQARSQCVGTNAYVSVNAQNADDVALTIELVTPYGSRTVIDVAPGKTAYQAFNTRAKTVAAGTSTVKVTGTVNGQPVTTQVEAPFPALTCG</sequence>
<feature type="domain" description="LTD" evidence="4">
    <location>
        <begin position="36"/>
        <end position="161"/>
    </location>
</feature>
<evidence type="ECO:0000313" key="5">
    <source>
        <dbReference type="EMBL" id="RFS44480.1"/>
    </source>
</evidence>
<dbReference type="PRINTS" id="PR01607">
    <property type="entry name" value="APYRASEFAMLY"/>
</dbReference>
<proteinExistence type="predicted"/>
<feature type="region of interest" description="Disordered" evidence="2">
    <location>
        <begin position="152"/>
        <end position="198"/>
    </location>
</feature>
<dbReference type="CDD" id="cd10283">
    <property type="entry name" value="MnuA_DNase1-like"/>
    <property type="match status" value="1"/>
</dbReference>
<feature type="signal peptide" evidence="3">
    <location>
        <begin position="1"/>
        <end position="32"/>
    </location>
</feature>
<evidence type="ECO:0000256" key="2">
    <source>
        <dbReference type="SAM" id="MobiDB-lite"/>
    </source>
</evidence>
<dbReference type="NCBIfam" id="NF033681">
    <property type="entry name" value="ExeM_NucH_DNase"/>
    <property type="match status" value="1"/>
</dbReference>
<dbReference type="InterPro" id="IPR036691">
    <property type="entry name" value="Endo/exonu/phosph_ase_sf"/>
</dbReference>
<dbReference type="Gene3D" id="3.90.780.10">
    <property type="entry name" value="5'-Nucleotidase, C-terminal domain"/>
    <property type="match status" value="1"/>
</dbReference>
<dbReference type="InterPro" id="IPR005135">
    <property type="entry name" value="Endo/exonuclease/phosphatase"/>
</dbReference>
<keyword evidence="1 3" id="KW-0732">Signal</keyword>
<dbReference type="OrthoDB" id="1016457at2"/>
<dbReference type="InterPro" id="IPR001322">
    <property type="entry name" value="Lamin_tail_dom"/>
</dbReference>
<dbReference type="InterPro" id="IPR004843">
    <property type="entry name" value="Calcineurin-like_PHP"/>
</dbReference>
<dbReference type="Pfam" id="PF03372">
    <property type="entry name" value="Exo_endo_phos"/>
    <property type="match status" value="1"/>
</dbReference>
<dbReference type="PANTHER" id="PTHR42834:SF1">
    <property type="entry name" value="ENDONUCLEASE_EXONUCLEASE_PHOSPHATASE FAMILY PROTEIN (AFU_ORTHOLOGUE AFUA_3G09210)"/>
    <property type="match status" value="1"/>
</dbReference>
<organism evidence="5 6">
    <name type="scientific">Micromonospora craniellae</name>
    <dbReference type="NCBI Taxonomy" id="2294034"/>
    <lineage>
        <taxon>Bacteria</taxon>
        <taxon>Bacillati</taxon>
        <taxon>Actinomycetota</taxon>
        <taxon>Actinomycetes</taxon>
        <taxon>Micromonosporales</taxon>
        <taxon>Micromonosporaceae</taxon>
        <taxon>Micromonospora</taxon>
    </lineage>
</organism>
<dbReference type="Pfam" id="PF02872">
    <property type="entry name" value="5_nucleotid_C"/>
    <property type="match status" value="1"/>
</dbReference>
<dbReference type="InterPro" id="IPR029052">
    <property type="entry name" value="Metallo-depent_PP-like"/>
</dbReference>
<evidence type="ECO:0000256" key="1">
    <source>
        <dbReference type="ARBA" id="ARBA00022729"/>
    </source>
</evidence>
<comment type="caution">
    <text evidence="5">The sequence shown here is derived from an EMBL/GenBank/DDBJ whole genome shotgun (WGS) entry which is preliminary data.</text>
</comment>
<dbReference type="GO" id="GO:0016787">
    <property type="term" value="F:hydrolase activity"/>
    <property type="evidence" value="ECO:0007669"/>
    <property type="project" value="InterPro"/>
</dbReference>
<feature type="region of interest" description="Disordered" evidence="2">
    <location>
        <begin position="447"/>
        <end position="468"/>
    </location>
</feature>
<dbReference type="CDD" id="cd04486">
    <property type="entry name" value="YhcR_OBF_like"/>
    <property type="match status" value="1"/>
</dbReference>
<feature type="chain" id="PRO_5017051187" evidence="3">
    <location>
        <begin position="33"/>
        <end position="1393"/>
    </location>
</feature>
<dbReference type="InterPro" id="IPR047971">
    <property type="entry name" value="ExeM-like"/>
</dbReference>
<dbReference type="PANTHER" id="PTHR42834">
    <property type="entry name" value="ENDONUCLEASE/EXONUCLEASE/PHOSPHATASE FAMILY PROTEIN (AFU_ORTHOLOGUE AFUA_3G09210)"/>
    <property type="match status" value="1"/>
</dbReference>
<dbReference type="Gene3D" id="3.60.21.10">
    <property type="match status" value="1"/>
</dbReference>
<dbReference type="Gene3D" id="3.60.10.10">
    <property type="entry name" value="Endonuclease/exonuclease/phosphatase"/>
    <property type="match status" value="1"/>
</dbReference>
<dbReference type="GO" id="GO:0009166">
    <property type="term" value="P:nucleotide catabolic process"/>
    <property type="evidence" value="ECO:0007669"/>
    <property type="project" value="InterPro"/>
</dbReference>
<accession>A0A372FVD9</accession>
<reference evidence="5 6" key="1">
    <citation type="submission" date="2018-08" db="EMBL/GenBank/DDBJ databases">
        <title>Verrucosispora craniellae sp. nov., isolated from a marine sponge in the South China Sea.</title>
        <authorList>
            <person name="Li L."/>
            <person name="Lin H.W."/>
        </authorList>
    </citation>
    <scope>NUCLEOTIDE SEQUENCE [LARGE SCALE GENOMIC DNA]</scope>
    <source>
        <strain evidence="5 6">LHW63014</strain>
    </source>
</reference>
<dbReference type="Proteomes" id="UP000262621">
    <property type="component" value="Unassembled WGS sequence"/>
</dbReference>
<dbReference type="InterPro" id="IPR036907">
    <property type="entry name" value="5'-Nucleotdase_C_sf"/>
</dbReference>
<evidence type="ECO:0000313" key="6">
    <source>
        <dbReference type="Proteomes" id="UP000262621"/>
    </source>
</evidence>
<feature type="compositionally biased region" description="Polar residues" evidence="2">
    <location>
        <begin position="456"/>
        <end position="467"/>
    </location>
</feature>
<name>A0A372FVD9_9ACTN</name>
<feature type="region of interest" description="Disordered" evidence="2">
    <location>
        <begin position="631"/>
        <end position="652"/>
    </location>
</feature>